<gene>
    <name evidence="1" type="ORF">J8N05_30670</name>
</gene>
<evidence type="ECO:0000313" key="2">
    <source>
        <dbReference type="Proteomes" id="UP000677413"/>
    </source>
</evidence>
<comment type="caution">
    <text evidence="1">The sequence shown here is derived from an EMBL/GenBank/DDBJ whole genome shotgun (WGS) entry which is preliminary data.</text>
</comment>
<dbReference type="Proteomes" id="UP000677413">
    <property type="component" value="Unassembled WGS sequence"/>
</dbReference>
<organism evidence="1 2">
    <name type="scientific">Streptomyces liliiviolaceus</name>
    <dbReference type="NCBI Taxonomy" id="2823109"/>
    <lineage>
        <taxon>Bacteria</taxon>
        <taxon>Bacillati</taxon>
        <taxon>Actinomycetota</taxon>
        <taxon>Actinomycetes</taxon>
        <taxon>Kitasatosporales</taxon>
        <taxon>Streptomycetaceae</taxon>
        <taxon>Streptomyces</taxon>
    </lineage>
</organism>
<name>A0A940Y3X7_9ACTN</name>
<proteinExistence type="predicted"/>
<dbReference type="EMBL" id="JAGPYQ010000001">
    <property type="protein sequence ID" value="MBQ0852531.1"/>
    <property type="molecule type" value="Genomic_DNA"/>
</dbReference>
<reference evidence="1 2" key="1">
    <citation type="submission" date="2021-04" db="EMBL/GenBank/DDBJ databases">
        <authorList>
            <person name="Tang X."/>
            <person name="Zhou X."/>
            <person name="Chen X."/>
            <person name="Cernava T."/>
            <person name="Zhang C."/>
        </authorList>
    </citation>
    <scope>NUCLEOTIDE SEQUENCE [LARGE SCALE GENOMIC DNA]</scope>
    <source>
        <strain evidence="1 2">BH-SS-21</strain>
    </source>
</reference>
<keyword evidence="2" id="KW-1185">Reference proteome</keyword>
<protein>
    <submittedName>
        <fullName evidence="1">DUF2993 domain-containing protein</fullName>
    </submittedName>
</protein>
<evidence type="ECO:0000313" key="1">
    <source>
        <dbReference type="EMBL" id="MBQ0852531.1"/>
    </source>
</evidence>
<dbReference type="RefSeq" id="WP_210888661.1">
    <property type="nucleotide sequence ID" value="NZ_JAGPYQ010000001.1"/>
</dbReference>
<dbReference type="AlphaFoldDB" id="A0A940Y3X7"/>
<sequence>MSTRLSSAWLRRRRRVAVGLVTMLVVGAGVSEAVVRHALAARVASALDGRLGSEPEVSFGSRPVLLAAFDETLSSMTVSGRTDAAGYTDVPVTARLSDVTVDRARHTTTVSGSHVTADVSTEAMTRRMASGDGMDAAMISGITTNPTAGTLDLTVQGGLATIRVTPTVADGKLELSVTGGEVLGSPAPPALLDRVQTAVDARPTQDGPEPQGGAAALGLRLAEVTVTDDGLRAGLSGGRAELERTGT</sequence>
<accession>A0A940Y3X7</accession>